<name>A0A1B1AK07_9PROT</name>
<evidence type="ECO:0000256" key="1">
    <source>
        <dbReference type="SAM" id="SignalP"/>
    </source>
</evidence>
<evidence type="ECO:0008006" key="4">
    <source>
        <dbReference type="Google" id="ProtNLM"/>
    </source>
</evidence>
<dbReference type="InParanoid" id="A0A1B1AK07"/>
<dbReference type="SUPFAM" id="SSF56935">
    <property type="entry name" value="Porins"/>
    <property type="match status" value="1"/>
</dbReference>
<dbReference type="InterPro" id="IPR023614">
    <property type="entry name" value="Porin_dom_sf"/>
</dbReference>
<proteinExistence type="predicted"/>
<dbReference type="Gene3D" id="2.40.160.10">
    <property type="entry name" value="Porin"/>
    <property type="match status" value="1"/>
</dbReference>
<dbReference type="RefSeq" id="WP_066772396.1">
    <property type="nucleotide sequence ID" value="NZ_CP013244.1"/>
</dbReference>
<protein>
    <recommendedName>
        <fullName evidence="4">Porin</fullName>
    </recommendedName>
</protein>
<dbReference type="KEGG" id="cbot:ATE48_13635"/>
<accession>A0A1B1AK07</accession>
<dbReference type="Pfam" id="PF07396">
    <property type="entry name" value="Porin_O_P"/>
    <property type="match status" value="1"/>
</dbReference>
<dbReference type="EMBL" id="CP013244">
    <property type="protein sequence ID" value="ANP46883.1"/>
    <property type="molecule type" value="Genomic_DNA"/>
</dbReference>
<evidence type="ECO:0000313" key="2">
    <source>
        <dbReference type="EMBL" id="ANP46883.1"/>
    </source>
</evidence>
<sequence>MKNVLSKAALAALAAAGGMAATASVAHAQSTPTIQPMSGAPEIRDGQQRFKVRGRFQYDVYSSDWDVLDEDAQRSYVRRAFIGAQGRLTDNWRYKVDFVLNPGASVDDAATGDNAIAVDDAYLEYAGDFYSLVIGENNMTSPLEDRTSSLDIPFIERSSIINAYGYGRAAGVAFLMTGANWMGAVGVYGDSLNNSDSNLAQDEQASISGRFTWAPIFESSPEGVTLLHLGVSARQRYNGDDGLFRYRTRPLNGRGTRWIESSSANALQSDTSYGFEVAGQWNAFGFTAEYITIGGETPAGVEIDSDGYYVDFNWSLTGEPRSYRGNQGSFGPVAPARPMGSGGIGHWDVSARYDFIDLSDVDAGGSRGEQAAYALGLNWVPVDHVRFMLNYAQTDMDRTVGTDEEATVITLRSQFDF</sequence>
<evidence type="ECO:0000313" key="3">
    <source>
        <dbReference type="Proteomes" id="UP000092498"/>
    </source>
</evidence>
<dbReference type="AlphaFoldDB" id="A0A1B1AK07"/>
<dbReference type="OrthoDB" id="7217987at2"/>
<dbReference type="Proteomes" id="UP000092498">
    <property type="component" value="Chromosome"/>
</dbReference>
<keyword evidence="3" id="KW-1185">Reference proteome</keyword>
<dbReference type="InterPro" id="IPR010870">
    <property type="entry name" value="Porin_O/P"/>
</dbReference>
<feature type="signal peptide" evidence="1">
    <location>
        <begin position="1"/>
        <end position="28"/>
    </location>
</feature>
<reference evidence="2 3" key="1">
    <citation type="submission" date="2015-11" db="EMBL/GenBank/DDBJ databases">
        <title>Whole-Genome Sequence of Candidatus Oderbacter manganicum from the National Park Lower Oder Valley, Germany.</title>
        <authorList>
            <person name="Braun B."/>
            <person name="Liere K."/>
            <person name="Szewzyk U."/>
        </authorList>
    </citation>
    <scope>NUCLEOTIDE SEQUENCE [LARGE SCALE GENOMIC DNA]</scope>
    <source>
        <strain evidence="2 3">OTSz_A_272</strain>
    </source>
</reference>
<dbReference type="STRING" id="1759059.ATE48_13635"/>
<organism evidence="2 3">
    <name type="scientific">Candidatus Viadribacter manganicus</name>
    <dbReference type="NCBI Taxonomy" id="1759059"/>
    <lineage>
        <taxon>Bacteria</taxon>
        <taxon>Pseudomonadati</taxon>
        <taxon>Pseudomonadota</taxon>
        <taxon>Alphaproteobacteria</taxon>
        <taxon>Hyphomonadales</taxon>
        <taxon>Hyphomonadaceae</taxon>
        <taxon>Candidatus Viadribacter</taxon>
    </lineage>
</organism>
<keyword evidence="1" id="KW-0732">Signal</keyword>
<feature type="chain" id="PRO_5008518936" description="Porin" evidence="1">
    <location>
        <begin position="29"/>
        <end position="417"/>
    </location>
</feature>
<gene>
    <name evidence="2" type="ORF">ATE48_13635</name>
</gene>